<keyword evidence="2" id="KW-1185">Reference proteome</keyword>
<evidence type="ECO:0000313" key="1">
    <source>
        <dbReference type="EMBL" id="KAJ2980573.1"/>
    </source>
</evidence>
<name>A0ACC1NP34_9HYPO</name>
<protein>
    <submittedName>
        <fullName evidence="1">Uncharacterized protein</fullName>
    </submittedName>
</protein>
<reference evidence="1" key="1">
    <citation type="submission" date="2022-08" db="EMBL/GenBank/DDBJ databases">
        <title>Genome Sequence of Lecanicillium fungicola.</title>
        <authorList>
            <person name="Buettner E."/>
        </authorList>
    </citation>
    <scope>NUCLEOTIDE SEQUENCE</scope>
    <source>
        <strain evidence="1">Babe33</strain>
    </source>
</reference>
<evidence type="ECO:0000313" key="2">
    <source>
        <dbReference type="Proteomes" id="UP001143910"/>
    </source>
</evidence>
<sequence length="141" mass="15760">MDSEKKVVLEQDEHVFVNKEAHSSEAAEKLAALNEKADGEVKNPLVGIPRDELLKRVDAFQQQKGLPSDILPLLRKGALVAQNPAGFEEIEDLDQDDKAALRNEVTHRWQHPKALYFTIILNSIAAAIQGWDQPLIANNYP</sequence>
<dbReference type="Proteomes" id="UP001143910">
    <property type="component" value="Unassembled WGS sequence"/>
</dbReference>
<comment type="caution">
    <text evidence="1">The sequence shown here is derived from an EMBL/GenBank/DDBJ whole genome shotgun (WGS) entry which is preliminary data.</text>
</comment>
<organism evidence="1 2">
    <name type="scientific">Zarea fungicola</name>
    <dbReference type="NCBI Taxonomy" id="93591"/>
    <lineage>
        <taxon>Eukaryota</taxon>
        <taxon>Fungi</taxon>
        <taxon>Dikarya</taxon>
        <taxon>Ascomycota</taxon>
        <taxon>Pezizomycotina</taxon>
        <taxon>Sordariomycetes</taxon>
        <taxon>Hypocreomycetidae</taxon>
        <taxon>Hypocreales</taxon>
        <taxon>Cordycipitaceae</taxon>
        <taxon>Zarea</taxon>
    </lineage>
</organism>
<dbReference type="EMBL" id="JANJQO010000189">
    <property type="protein sequence ID" value="KAJ2980573.1"/>
    <property type="molecule type" value="Genomic_DNA"/>
</dbReference>
<proteinExistence type="predicted"/>
<gene>
    <name evidence="1" type="ORF">NQ176_g2552</name>
</gene>
<accession>A0ACC1NP34</accession>